<organism evidence="2 3">
    <name type="scientific">Parelaphostrongylus tenuis</name>
    <name type="common">Meningeal worm</name>
    <dbReference type="NCBI Taxonomy" id="148309"/>
    <lineage>
        <taxon>Eukaryota</taxon>
        <taxon>Metazoa</taxon>
        <taxon>Ecdysozoa</taxon>
        <taxon>Nematoda</taxon>
        <taxon>Chromadorea</taxon>
        <taxon>Rhabditida</taxon>
        <taxon>Rhabditina</taxon>
        <taxon>Rhabditomorpha</taxon>
        <taxon>Strongyloidea</taxon>
        <taxon>Metastrongylidae</taxon>
        <taxon>Parelaphostrongylus</taxon>
    </lineage>
</organism>
<feature type="region of interest" description="Disordered" evidence="1">
    <location>
        <begin position="29"/>
        <end position="57"/>
    </location>
</feature>
<evidence type="ECO:0000313" key="2">
    <source>
        <dbReference type="EMBL" id="KAJ1367382.1"/>
    </source>
</evidence>
<gene>
    <name evidence="2" type="ORF">KIN20_028282</name>
</gene>
<dbReference type="EMBL" id="JAHQIW010005875">
    <property type="protein sequence ID" value="KAJ1367382.1"/>
    <property type="molecule type" value="Genomic_DNA"/>
</dbReference>
<evidence type="ECO:0000256" key="1">
    <source>
        <dbReference type="SAM" id="MobiDB-lite"/>
    </source>
</evidence>
<protein>
    <submittedName>
        <fullName evidence="2">Uncharacterized protein</fullName>
    </submittedName>
</protein>
<sequence>MVLSDLQPAPTMLELVAVAELPSFALQSKPWKSTTASSPNDNSFELREHGRRSSRVH</sequence>
<accession>A0AAD5R0M4</accession>
<dbReference type="AlphaFoldDB" id="A0AAD5R0M4"/>
<reference evidence="2" key="1">
    <citation type="submission" date="2021-06" db="EMBL/GenBank/DDBJ databases">
        <title>Parelaphostrongylus tenuis whole genome reference sequence.</title>
        <authorList>
            <person name="Garwood T.J."/>
            <person name="Larsen P.A."/>
            <person name="Fountain-Jones N.M."/>
            <person name="Garbe J.R."/>
            <person name="Macchietto M.G."/>
            <person name="Kania S.A."/>
            <person name="Gerhold R.W."/>
            <person name="Richards J.E."/>
            <person name="Wolf T.M."/>
        </authorList>
    </citation>
    <scope>NUCLEOTIDE SEQUENCE</scope>
    <source>
        <strain evidence="2">MNPRO001-30</strain>
        <tissue evidence="2">Meninges</tissue>
    </source>
</reference>
<feature type="compositionally biased region" description="Polar residues" evidence="1">
    <location>
        <begin position="30"/>
        <end position="43"/>
    </location>
</feature>
<proteinExistence type="predicted"/>
<name>A0AAD5R0M4_PARTN</name>
<comment type="caution">
    <text evidence="2">The sequence shown here is derived from an EMBL/GenBank/DDBJ whole genome shotgun (WGS) entry which is preliminary data.</text>
</comment>
<dbReference type="Proteomes" id="UP001196413">
    <property type="component" value="Unassembled WGS sequence"/>
</dbReference>
<evidence type="ECO:0000313" key="3">
    <source>
        <dbReference type="Proteomes" id="UP001196413"/>
    </source>
</evidence>
<keyword evidence="3" id="KW-1185">Reference proteome</keyword>